<sequence length="266" mass="28558">MTSKLTPLAVGIALSLGAGTALAQLQTETVKYSVDGKTFTGYIAWNDAIEGKRPGVLVVHEWWGHNEFARDQAEKLAAAGYTAFALDMYGEGKVTDHPDEAQAFMKEATGDLESLKARFTAAMEELRQHDTVDGSRIAAQGYCFGGAVVLNMARLGMDLDGVVSYHGSLGSPIEPEPGTITARIQVYTGGADQMVPADQVAGFVASMQNAEADFSVTSFPGVRHSFMNPGADAVAEEHGMPIGYDQDAAERSWEGTMRFYQDIFSQ</sequence>
<dbReference type="STRING" id="430453.SAMN04487962_11485"/>
<evidence type="ECO:0000256" key="1">
    <source>
        <dbReference type="SAM" id="SignalP"/>
    </source>
</evidence>
<feature type="chain" id="PRO_5011663636" evidence="1">
    <location>
        <begin position="24"/>
        <end position="266"/>
    </location>
</feature>
<dbReference type="Proteomes" id="UP000198762">
    <property type="component" value="Unassembled WGS sequence"/>
</dbReference>
<evidence type="ECO:0000313" key="3">
    <source>
        <dbReference type="EMBL" id="SET62497.1"/>
    </source>
</evidence>
<reference evidence="4" key="1">
    <citation type="submission" date="2016-10" db="EMBL/GenBank/DDBJ databases">
        <authorList>
            <person name="Varghese N."/>
            <person name="Submissions S."/>
        </authorList>
    </citation>
    <scope>NUCLEOTIDE SEQUENCE [LARGE SCALE GENOMIC DNA]</scope>
    <source>
        <strain evidence="4">CGMCC 1.6489</strain>
    </source>
</reference>
<feature type="domain" description="Dienelactone hydrolase" evidence="2">
    <location>
        <begin position="40"/>
        <end position="262"/>
    </location>
</feature>
<dbReference type="InterPro" id="IPR002925">
    <property type="entry name" value="Dienelactn_hydro"/>
</dbReference>
<dbReference type="EMBL" id="FOHZ01000014">
    <property type="protein sequence ID" value="SET62497.1"/>
    <property type="molecule type" value="Genomic_DNA"/>
</dbReference>
<dbReference type="Pfam" id="PF01738">
    <property type="entry name" value="DLH"/>
    <property type="match status" value="1"/>
</dbReference>
<proteinExistence type="predicted"/>
<accession>A0A1I0FW65</accession>
<keyword evidence="4" id="KW-1185">Reference proteome</keyword>
<dbReference type="Gene3D" id="3.40.50.1820">
    <property type="entry name" value="alpha/beta hydrolase"/>
    <property type="match status" value="1"/>
</dbReference>
<keyword evidence="1" id="KW-0732">Signal</keyword>
<dbReference type="PANTHER" id="PTHR22946:SF0">
    <property type="entry name" value="DIENELACTONE HYDROLASE DOMAIN-CONTAINING PROTEIN"/>
    <property type="match status" value="1"/>
</dbReference>
<dbReference type="SUPFAM" id="SSF53474">
    <property type="entry name" value="alpha/beta-Hydrolases"/>
    <property type="match status" value="1"/>
</dbReference>
<dbReference type="PANTHER" id="PTHR22946">
    <property type="entry name" value="DIENELACTONE HYDROLASE DOMAIN-CONTAINING PROTEIN-RELATED"/>
    <property type="match status" value="1"/>
</dbReference>
<dbReference type="InterPro" id="IPR029058">
    <property type="entry name" value="AB_hydrolase_fold"/>
</dbReference>
<gene>
    <name evidence="3" type="ORF">SAMN04487962_11485</name>
</gene>
<organism evidence="3 4">
    <name type="scientific">Marinobacter segnicrescens</name>
    <dbReference type="NCBI Taxonomy" id="430453"/>
    <lineage>
        <taxon>Bacteria</taxon>
        <taxon>Pseudomonadati</taxon>
        <taxon>Pseudomonadota</taxon>
        <taxon>Gammaproteobacteria</taxon>
        <taxon>Pseudomonadales</taxon>
        <taxon>Marinobacteraceae</taxon>
        <taxon>Marinobacter</taxon>
    </lineage>
</organism>
<dbReference type="AlphaFoldDB" id="A0A1I0FW65"/>
<dbReference type="GO" id="GO:0016787">
    <property type="term" value="F:hydrolase activity"/>
    <property type="evidence" value="ECO:0007669"/>
    <property type="project" value="UniProtKB-KW"/>
</dbReference>
<protein>
    <submittedName>
        <fullName evidence="3">Dienelactone hydrolase</fullName>
    </submittedName>
</protein>
<feature type="signal peptide" evidence="1">
    <location>
        <begin position="1"/>
        <end position="23"/>
    </location>
</feature>
<dbReference type="OrthoDB" id="9787933at2"/>
<keyword evidence="3" id="KW-0378">Hydrolase</keyword>
<evidence type="ECO:0000313" key="4">
    <source>
        <dbReference type="Proteomes" id="UP000198762"/>
    </source>
</evidence>
<dbReference type="RefSeq" id="WP_091853270.1">
    <property type="nucleotide sequence ID" value="NZ_FOHZ01000014.1"/>
</dbReference>
<evidence type="ECO:0000259" key="2">
    <source>
        <dbReference type="Pfam" id="PF01738"/>
    </source>
</evidence>
<name>A0A1I0FW65_9GAMM</name>
<dbReference type="InterPro" id="IPR050261">
    <property type="entry name" value="FrsA_esterase"/>
</dbReference>